<gene>
    <name evidence="2" type="ORF">NBEOAGPD_2120</name>
</gene>
<proteinExistence type="predicted"/>
<protein>
    <recommendedName>
        <fullName evidence="4">3',5'-cyclic-nucleotide phosphodiesterase</fullName>
    </recommendedName>
</protein>
<organism evidence="2 3">
    <name type="scientific">Methylobacterium gregans</name>
    <dbReference type="NCBI Taxonomy" id="374424"/>
    <lineage>
        <taxon>Bacteria</taxon>
        <taxon>Pseudomonadati</taxon>
        <taxon>Pseudomonadota</taxon>
        <taxon>Alphaproteobacteria</taxon>
        <taxon>Hyphomicrobiales</taxon>
        <taxon>Methylobacteriaceae</taxon>
        <taxon>Methylobacterium</taxon>
    </lineage>
</organism>
<reference evidence="2" key="2">
    <citation type="submission" date="2021-08" db="EMBL/GenBank/DDBJ databases">
        <authorList>
            <person name="Tani A."/>
            <person name="Ola A."/>
            <person name="Ogura Y."/>
            <person name="Katsura K."/>
            <person name="Hayashi T."/>
        </authorList>
    </citation>
    <scope>NUCLEOTIDE SEQUENCE</scope>
    <source>
        <strain evidence="2">NBRC 103626</strain>
    </source>
</reference>
<reference evidence="2" key="1">
    <citation type="journal article" date="2016" name="Front. Microbiol.">
        <title>Genome Sequence of the Piezophilic, Mesophilic Sulfate-Reducing Bacterium Desulfovibrio indicus J2T.</title>
        <authorList>
            <person name="Cao J."/>
            <person name="Maignien L."/>
            <person name="Shao Z."/>
            <person name="Alain K."/>
            <person name="Jebbar M."/>
        </authorList>
    </citation>
    <scope>NUCLEOTIDE SEQUENCE</scope>
    <source>
        <strain evidence="2">NBRC 103626</strain>
    </source>
</reference>
<dbReference type="RefSeq" id="WP_192284124.1">
    <property type="nucleotide sequence ID" value="NZ_BPQM01000047.1"/>
</dbReference>
<evidence type="ECO:0000313" key="3">
    <source>
        <dbReference type="Proteomes" id="UP001055108"/>
    </source>
</evidence>
<evidence type="ECO:0000313" key="2">
    <source>
        <dbReference type="EMBL" id="GJD78900.1"/>
    </source>
</evidence>
<dbReference type="AlphaFoldDB" id="A0AA37MAH8"/>
<feature type="signal peptide" evidence="1">
    <location>
        <begin position="1"/>
        <end position="19"/>
    </location>
</feature>
<accession>A0AA37MAH8</accession>
<keyword evidence="3" id="KW-1185">Reference proteome</keyword>
<comment type="caution">
    <text evidence="2">The sequence shown here is derived from an EMBL/GenBank/DDBJ whole genome shotgun (WGS) entry which is preliminary data.</text>
</comment>
<feature type="chain" id="PRO_5041265747" description="3',5'-cyclic-nucleotide phosphodiesterase" evidence="1">
    <location>
        <begin position="20"/>
        <end position="81"/>
    </location>
</feature>
<name>A0AA37MAH8_9HYPH</name>
<evidence type="ECO:0008006" key="4">
    <source>
        <dbReference type="Google" id="ProtNLM"/>
    </source>
</evidence>
<dbReference type="Proteomes" id="UP001055108">
    <property type="component" value="Unassembled WGS sequence"/>
</dbReference>
<evidence type="ECO:0000256" key="1">
    <source>
        <dbReference type="SAM" id="SignalP"/>
    </source>
</evidence>
<keyword evidence="1" id="KW-0732">Signal</keyword>
<sequence length="81" mass="8629">MPYRTLVAFAFATSGLVVAQAAPAMDREALKARCSGDYATYCGDLPPDGDEVQACFRKNMANLAPACRTEIDRNGKGGRKG</sequence>
<dbReference type="EMBL" id="BPQM01000047">
    <property type="protein sequence ID" value="GJD78900.1"/>
    <property type="molecule type" value="Genomic_DNA"/>
</dbReference>